<evidence type="ECO:0000313" key="12">
    <source>
        <dbReference type="RefSeq" id="XP_004504116.1"/>
    </source>
</evidence>
<evidence type="ECO:0000256" key="5">
    <source>
        <dbReference type="ARBA" id="ARBA00023004"/>
    </source>
</evidence>
<dbReference type="GO" id="GO:0046872">
    <property type="term" value="F:metal ion binding"/>
    <property type="evidence" value="ECO:0007669"/>
    <property type="project" value="UniProtKB-KW"/>
</dbReference>
<dbReference type="InterPro" id="IPR026992">
    <property type="entry name" value="DIOX_N"/>
</dbReference>
<comment type="pathway">
    <text evidence="2">Hormone biosynthesis.</text>
</comment>
<dbReference type="InterPro" id="IPR050231">
    <property type="entry name" value="Iron_ascorbate_oxido_reductase"/>
</dbReference>
<comment type="cofactor">
    <cofactor evidence="1">
        <name>L-ascorbate</name>
        <dbReference type="ChEBI" id="CHEBI:38290"/>
    </cofactor>
</comment>
<dbReference type="KEGG" id="cam:101492898"/>
<dbReference type="OrthoDB" id="288590at2759"/>
<dbReference type="Gene3D" id="2.60.120.330">
    <property type="entry name" value="B-lactam Antibiotic, Isopenicillin N Synthase, Chain"/>
    <property type="match status" value="1"/>
</dbReference>
<dbReference type="GeneID" id="101492898"/>
<dbReference type="Pfam" id="PF14226">
    <property type="entry name" value="DIOX_N"/>
    <property type="match status" value="1"/>
</dbReference>
<dbReference type="InterPro" id="IPR044861">
    <property type="entry name" value="IPNS-like_FE2OG_OXY"/>
</dbReference>
<dbReference type="AlphaFoldDB" id="A0A1S2YFP0"/>
<proteinExistence type="inferred from homology"/>
<name>A0A1S2YFP0_CICAR</name>
<keyword evidence="5 9" id="KW-0408">Iron</keyword>
<reference evidence="12" key="2">
    <citation type="submission" date="2025-08" db="UniProtKB">
        <authorList>
            <consortium name="RefSeq"/>
        </authorList>
    </citation>
    <scope>IDENTIFICATION</scope>
    <source>
        <tissue evidence="12">Etiolated seedlings</tissue>
    </source>
</reference>
<dbReference type="GO" id="GO:0045544">
    <property type="term" value="F:gibberellin 20-oxidase activity"/>
    <property type="evidence" value="ECO:0007669"/>
    <property type="project" value="UniProtKB-ARBA"/>
</dbReference>
<dbReference type="FunFam" id="2.60.120.330:FF:000003">
    <property type="entry name" value="Gibberellin 20 oxidase 2"/>
    <property type="match status" value="1"/>
</dbReference>
<comment type="catalytic activity">
    <reaction evidence="8">
        <text>gibberellin A12 + 2 2-oxoglutarate + 3 O2 + H(+) = gibberellin A9 + 2 succinate + 3 CO2 + 2 H2O</text>
        <dbReference type="Rhea" id="RHEA:60772"/>
        <dbReference type="ChEBI" id="CHEBI:15377"/>
        <dbReference type="ChEBI" id="CHEBI:15378"/>
        <dbReference type="ChEBI" id="CHEBI:15379"/>
        <dbReference type="ChEBI" id="CHEBI:16526"/>
        <dbReference type="ChEBI" id="CHEBI:16810"/>
        <dbReference type="ChEBI" id="CHEBI:30031"/>
        <dbReference type="ChEBI" id="CHEBI:58627"/>
        <dbReference type="ChEBI" id="CHEBI:73255"/>
    </reaction>
    <physiologicalReaction direction="left-to-right" evidence="8">
        <dbReference type="Rhea" id="RHEA:60773"/>
    </physiologicalReaction>
</comment>
<evidence type="ECO:0000256" key="6">
    <source>
        <dbReference type="ARBA" id="ARBA00037909"/>
    </source>
</evidence>
<dbReference type="Proteomes" id="UP000087171">
    <property type="component" value="Chromosome Ca6"/>
</dbReference>
<dbReference type="InterPro" id="IPR027443">
    <property type="entry name" value="IPNS-like_sf"/>
</dbReference>
<organism evidence="11 12">
    <name type="scientific">Cicer arietinum</name>
    <name type="common">Chickpea</name>
    <name type="synonym">Garbanzo</name>
    <dbReference type="NCBI Taxonomy" id="3827"/>
    <lineage>
        <taxon>Eukaryota</taxon>
        <taxon>Viridiplantae</taxon>
        <taxon>Streptophyta</taxon>
        <taxon>Embryophyta</taxon>
        <taxon>Tracheophyta</taxon>
        <taxon>Spermatophyta</taxon>
        <taxon>Magnoliopsida</taxon>
        <taxon>eudicotyledons</taxon>
        <taxon>Gunneridae</taxon>
        <taxon>Pentapetalae</taxon>
        <taxon>rosids</taxon>
        <taxon>fabids</taxon>
        <taxon>Fabales</taxon>
        <taxon>Fabaceae</taxon>
        <taxon>Papilionoideae</taxon>
        <taxon>50 kb inversion clade</taxon>
        <taxon>NPAAA clade</taxon>
        <taxon>Hologalegina</taxon>
        <taxon>IRL clade</taxon>
        <taxon>Cicereae</taxon>
        <taxon>Cicer</taxon>
    </lineage>
</organism>
<evidence type="ECO:0000256" key="8">
    <source>
        <dbReference type="ARBA" id="ARBA00050508"/>
    </source>
</evidence>
<protein>
    <submittedName>
        <fullName evidence="12">Gibberellin 20 oxidase 2-like</fullName>
    </submittedName>
</protein>
<sequence>MASITTTISHLERENEVPKVFDFNSLQAEGKVPNEFIWSSKDLLETSKEELNVPIIDLEPIFKGDNVALGAAAEIVRETCMKHGFFLVTNHRVDQNLINATYQEFVSLFKLPLDRKLGAIGIPWGYSAAHASRYSTNLPWKETFTFQYKHYDQSPTQIVDFFTSSFGDDHQHAGLVCQKYCEAMKELSGVILELLATSLGVDRLHYKKFFEDAETMMRCNSYPPCSEVNAGTLGTGPHCDPTSVTILFQDQVGGLEVFVDDKWLSVRPQPNTFVINIGDTFKALTNGLYKSCLHRVLTNKEKDRKTLAFFLCPKGDKIVRAPENILGREEPRNYPDFTWSQFFEYTQRKHRADPNTLPDFVSWLRSSNTSSV</sequence>
<dbReference type="eggNOG" id="KOG0143">
    <property type="taxonomic scope" value="Eukaryota"/>
</dbReference>
<dbReference type="GO" id="GO:0009686">
    <property type="term" value="P:gibberellin biosynthetic process"/>
    <property type="evidence" value="ECO:0007669"/>
    <property type="project" value="UniProtKB-ARBA"/>
</dbReference>
<dbReference type="Pfam" id="PF03171">
    <property type="entry name" value="2OG-FeII_Oxy"/>
    <property type="match status" value="1"/>
</dbReference>
<dbReference type="RefSeq" id="XP_004504116.1">
    <property type="nucleotide sequence ID" value="XM_004504059.2"/>
</dbReference>
<evidence type="ECO:0000259" key="10">
    <source>
        <dbReference type="PROSITE" id="PS51471"/>
    </source>
</evidence>
<evidence type="ECO:0000256" key="4">
    <source>
        <dbReference type="ARBA" id="ARBA00023002"/>
    </source>
</evidence>
<dbReference type="InterPro" id="IPR005123">
    <property type="entry name" value="Oxoglu/Fe-dep_dioxygenase_dom"/>
</dbReference>
<feature type="domain" description="Fe2OG dioxygenase" evidence="10">
    <location>
        <begin position="212"/>
        <end position="313"/>
    </location>
</feature>
<comment type="pathway">
    <text evidence="6">Plant hormone biosynthesis; gibberellin biosynthesis.</text>
</comment>
<evidence type="ECO:0000256" key="1">
    <source>
        <dbReference type="ARBA" id="ARBA00001961"/>
    </source>
</evidence>
<comment type="similarity">
    <text evidence="7">Belongs to the iron/ascorbate-dependent oxidoreductase family. GA20OX subfamily.</text>
</comment>
<keyword evidence="4 9" id="KW-0560">Oxidoreductase</keyword>
<evidence type="ECO:0000256" key="7">
    <source>
        <dbReference type="ARBA" id="ARBA00043997"/>
    </source>
</evidence>
<evidence type="ECO:0000256" key="9">
    <source>
        <dbReference type="RuleBase" id="RU003682"/>
    </source>
</evidence>
<gene>
    <name evidence="12" type="primary">LOC101492898</name>
</gene>
<evidence type="ECO:0000256" key="2">
    <source>
        <dbReference type="ARBA" id="ARBA00004972"/>
    </source>
</evidence>
<dbReference type="STRING" id="3827.A0A1S2YFP0"/>
<keyword evidence="11" id="KW-1185">Reference proteome</keyword>
<dbReference type="PROSITE" id="PS51471">
    <property type="entry name" value="FE2OG_OXY"/>
    <property type="match status" value="1"/>
</dbReference>
<reference evidence="11" key="1">
    <citation type="journal article" date="2013" name="Nat. Biotechnol.">
        <title>Draft genome sequence of chickpea (Cicer arietinum) provides a resource for trait improvement.</title>
        <authorList>
            <person name="Varshney R.K."/>
            <person name="Song C."/>
            <person name="Saxena R.K."/>
            <person name="Azam S."/>
            <person name="Yu S."/>
            <person name="Sharpe A.G."/>
            <person name="Cannon S."/>
            <person name="Baek J."/>
            <person name="Rosen B.D."/>
            <person name="Tar'an B."/>
            <person name="Millan T."/>
            <person name="Zhang X."/>
            <person name="Ramsay L.D."/>
            <person name="Iwata A."/>
            <person name="Wang Y."/>
            <person name="Nelson W."/>
            <person name="Farmer A.D."/>
            <person name="Gaur P.M."/>
            <person name="Soderlund C."/>
            <person name="Penmetsa R.V."/>
            <person name="Xu C."/>
            <person name="Bharti A.K."/>
            <person name="He W."/>
            <person name="Winter P."/>
            <person name="Zhao S."/>
            <person name="Hane J.K."/>
            <person name="Carrasquilla-Garcia N."/>
            <person name="Condie J.A."/>
            <person name="Upadhyaya H.D."/>
            <person name="Luo M.C."/>
            <person name="Thudi M."/>
            <person name="Gowda C.L."/>
            <person name="Singh N.P."/>
            <person name="Lichtenzveig J."/>
            <person name="Gali K.K."/>
            <person name="Rubio J."/>
            <person name="Nadarajan N."/>
            <person name="Dolezel J."/>
            <person name="Bansal K.C."/>
            <person name="Xu X."/>
            <person name="Edwards D."/>
            <person name="Zhang G."/>
            <person name="Kahl G."/>
            <person name="Gil J."/>
            <person name="Singh K.B."/>
            <person name="Datta S.K."/>
            <person name="Jackson S.A."/>
            <person name="Wang J."/>
            <person name="Cook D.R."/>
        </authorList>
    </citation>
    <scope>NUCLEOTIDE SEQUENCE [LARGE SCALE GENOMIC DNA]</scope>
    <source>
        <strain evidence="11">cv. CDC Frontier</strain>
    </source>
</reference>
<evidence type="ECO:0000313" key="11">
    <source>
        <dbReference type="Proteomes" id="UP000087171"/>
    </source>
</evidence>
<dbReference type="PaxDb" id="3827-XP_004504116.1"/>
<evidence type="ECO:0000256" key="3">
    <source>
        <dbReference type="ARBA" id="ARBA00022723"/>
    </source>
</evidence>
<dbReference type="PANTHER" id="PTHR47990">
    <property type="entry name" value="2-OXOGLUTARATE (2OG) AND FE(II)-DEPENDENT OXYGENASE SUPERFAMILY PROTEIN-RELATED"/>
    <property type="match status" value="1"/>
</dbReference>
<keyword evidence="3 9" id="KW-0479">Metal-binding</keyword>
<accession>A0A1S2YFP0</accession>
<dbReference type="SUPFAM" id="SSF51197">
    <property type="entry name" value="Clavaminate synthase-like"/>
    <property type="match status" value="1"/>
</dbReference>